<dbReference type="EMBL" id="ML987203">
    <property type="protein sequence ID" value="KAF2244443.1"/>
    <property type="molecule type" value="Genomic_DNA"/>
</dbReference>
<dbReference type="RefSeq" id="XP_033679447.1">
    <property type="nucleotide sequence ID" value="XM_033829960.1"/>
</dbReference>
<dbReference type="InterPro" id="IPR044924">
    <property type="entry name" value="HAD-SF_hydro_IA_REG-2-like_cap"/>
</dbReference>
<dbReference type="Gene3D" id="3.40.50.1000">
    <property type="entry name" value="HAD superfamily/HAD-like"/>
    <property type="match status" value="1"/>
</dbReference>
<dbReference type="GeneID" id="54583290"/>
<proteinExistence type="predicted"/>
<evidence type="ECO:0000313" key="2">
    <source>
        <dbReference type="Proteomes" id="UP000800094"/>
    </source>
</evidence>
<dbReference type="InterPro" id="IPR023214">
    <property type="entry name" value="HAD_sf"/>
</dbReference>
<dbReference type="SUPFAM" id="SSF56784">
    <property type="entry name" value="HAD-like"/>
    <property type="match status" value="1"/>
</dbReference>
<reference evidence="1" key="1">
    <citation type="journal article" date="2020" name="Stud. Mycol.">
        <title>101 Dothideomycetes genomes: a test case for predicting lifestyles and emergence of pathogens.</title>
        <authorList>
            <person name="Haridas S."/>
            <person name="Albert R."/>
            <person name="Binder M."/>
            <person name="Bloem J."/>
            <person name="Labutti K."/>
            <person name="Salamov A."/>
            <person name="Andreopoulos B."/>
            <person name="Baker S."/>
            <person name="Barry K."/>
            <person name="Bills G."/>
            <person name="Bluhm B."/>
            <person name="Cannon C."/>
            <person name="Castanera R."/>
            <person name="Culley D."/>
            <person name="Daum C."/>
            <person name="Ezra D."/>
            <person name="Gonzalez J."/>
            <person name="Henrissat B."/>
            <person name="Kuo A."/>
            <person name="Liang C."/>
            <person name="Lipzen A."/>
            <person name="Lutzoni F."/>
            <person name="Magnuson J."/>
            <person name="Mondo S."/>
            <person name="Nolan M."/>
            <person name="Ohm R."/>
            <person name="Pangilinan J."/>
            <person name="Park H.-J."/>
            <person name="Ramirez L."/>
            <person name="Alfaro M."/>
            <person name="Sun H."/>
            <person name="Tritt A."/>
            <person name="Yoshinaga Y."/>
            <person name="Zwiers L.-H."/>
            <person name="Turgeon B."/>
            <person name="Goodwin S."/>
            <person name="Spatafora J."/>
            <person name="Crous P."/>
            <person name="Grigoriev I."/>
        </authorList>
    </citation>
    <scope>NUCLEOTIDE SEQUENCE</scope>
    <source>
        <strain evidence="1">CBS 122368</strain>
    </source>
</reference>
<dbReference type="PANTHER" id="PTHR46191">
    <property type="match status" value="1"/>
</dbReference>
<dbReference type="OrthoDB" id="444127at2759"/>
<dbReference type="InterPro" id="IPR036412">
    <property type="entry name" value="HAD-like_sf"/>
</dbReference>
<dbReference type="Gene3D" id="1.10.150.720">
    <property type="entry name" value="Haloacid dehalogenase-like hydrolase"/>
    <property type="match status" value="1"/>
</dbReference>
<dbReference type="PANTHER" id="PTHR46191:SF2">
    <property type="entry name" value="HALOACID DEHALOGENASE-LIKE HYDROLASE DOMAIN-CONTAINING PROTEIN 3"/>
    <property type="match status" value="1"/>
</dbReference>
<dbReference type="AlphaFoldDB" id="A0A6A6I3H1"/>
<sequence length="314" mass="35148">MQSTRPLARKKNLLLAFDAFGTLYTPNARIPEAYAAAASHHGITCGSVRDSFTEAFDKEAEQNPNYGKATGLGAERWWANVITGTFKPFLKPDQEVPQALVSELLTRYTTSEGYNMYPDVIPFFRMLKSPSMQRTIHPPWKWEKTVVGIITNSDDRVSSILESFGLKVGPRRVDSSAERSADATVQDDVSFVVLSYDVGYEKPDRRIFEAATQMLKETLAEDGQGAEEQSIDDFEKLYVGDSLEKDYFGAEAAGWHAVFLDRKKLRKKDMGRLPFQPLTKLGVTTKEEGKDVVKQVSMCADLGALSRWTPPTKK</sequence>
<evidence type="ECO:0000313" key="1">
    <source>
        <dbReference type="EMBL" id="KAF2244443.1"/>
    </source>
</evidence>
<dbReference type="InterPro" id="IPR051828">
    <property type="entry name" value="HAD-like_hydrolase_domain"/>
</dbReference>
<accession>A0A6A6I3H1</accession>
<protein>
    <submittedName>
        <fullName evidence="1">HAD-like protein</fullName>
    </submittedName>
</protein>
<organism evidence="1 2">
    <name type="scientific">Trematosphaeria pertusa</name>
    <dbReference type="NCBI Taxonomy" id="390896"/>
    <lineage>
        <taxon>Eukaryota</taxon>
        <taxon>Fungi</taxon>
        <taxon>Dikarya</taxon>
        <taxon>Ascomycota</taxon>
        <taxon>Pezizomycotina</taxon>
        <taxon>Dothideomycetes</taxon>
        <taxon>Pleosporomycetidae</taxon>
        <taxon>Pleosporales</taxon>
        <taxon>Massarineae</taxon>
        <taxon>Trematosphaeriaceae</taxon>
        <taxon>Trematosphaeria</taxon>
    </lineage>
</organism>
<gene>
    <name evidence="1" type="ORF">BU26DRAFT_523091</name>
</gene>
<dbReference type="Proteomes" id="UP000800094">
    <property type="component" value="Unassembled WGS sequence"/>
</dbReference>
<name>A0A6A6I3H1_9PLEO</name>
<dbReference type="Pfam" id="PF00702">
    <property type="entry name" value="Hydrolase"/>
    <property type="match status" value="1"/>
</dbReference>
<keyword evidence="2" id="KW-1185">Reference proteome</keyword>
<dbReference type="GO" id="GO:0005634">
    <property type="term" value="C:nucleus"/>
    <property type="evidence" value="ECO:0007669"/>
    <property type="project" value="TreeGrafter"/>
</dbReference>